<accession>A0AAD8P1P5</accession>
<dbReference type="Proteomes" id="UP001229421">
    <property type="component" value="Unassembled WGS sequence"/>
</dbReference>
<dbReference type="GO" id="GO:0007186">
    <property type="term" value="P:G protein-coupled receptor signaling pathway"/>
    <property type="evidence" value="ECO:0007669"/>
    <property type="project" value="InterPro"/>
</dbReference>
<keyword evidence="3" id="KW-0807">Transducer</keyword>
<dbReference type="SMART" id="SM00275">
    <property type="entry name" value="G_alpha"/>
    <property type="match status" value="1"/>
</dbReference>
<keyword evidence="1 4" id="KW-0547">Nucleotide-binding</keyword>
<evidence type="ECO:0000256" key="3">
    <source>
        <dbReference type="ARBA" id="ARBA00023224"/>
    </source>
</evidence>
<evidence type="ECO:0000256" key="2">
    <source>
        <dbReference type="ARBA" id="ARBA00023134"/>
    </source>
</evidence>
<reference evidence="5" key="1">
    <citation type="journal article" date="2023" name="bioRxiv">
        <title>Improved chromosome-level genome assembly for marigold (Tagetes erecta).</title>
        <authorList>
            <person name="Jiang F."/>
            <person name="Yuan L."/>
            <person name="Wang S."/>
            <person name="Wang H."/>
            <person name="Xu D."/>
            <person name="Wang A."/>
            <person name="Fan W."/>
        </authorList>
    </citation>
    <scope>NUCLEOTIDE SEQUENCE</scope>
    <source>
        <strain evidence="5">WSJ</strain>
        <tissue evidence="5">Leaf</tissue>
    </source>
</reference>
<dbReference type="FunFam" id="3.40.50.300:FF:000720">
    <property type="entry name" value="Guanine nucleotide-binding protein G(k) subunit alpha"/>
    <property type="match status" value="1"/>
</dbReference>
<organism evidence="5 6">
    <name type="scientific">Tagetes erecta</name>
    <name type="common">African marigold</name>
    <dbReference type="NCBI Taxonomy" id="13708"/>
    <lineage>
        <taxon>Eukaryota</taxon>
        <taxon>Viridiplantae</taxon>
        <taxon>Streptophyta</taxon>
        <taxon>Embryophyta</taxon>
        <taxon>Tracheophyta</taxon>
        <taxon>Spermatophyta</taxon>
        <taxon>Magnoliopsida</taxon>
        <taxon>eudicotyledons</taxon>
        <taxon>Gunneridae</taxon>
        <taxon>Pentapetalae</taxon>
        <taxon>asterids</taxon>
        <taxon>campanulids</taxon>
        <taxon>Asterales</taxon>
        <taxon>Asteraceae</taxon>
        <taxon>Asteroideae</taxon>
        <taxon>Heliantheae alliance</taxon>
        <taxon>Tageteae</taxon>
        <taxon>Tagetes</taxon>
    </lineage>
</organism>
<dbReference type="GO" id="GO:0003924">
    <property type="term" value="F:GTPase activity"/>
    <property type="evidence" value="ECO:0007669"/>
    <property type="project" value="InterPro"/>
</dbReference>
<sequence length="571" mass="64756">MEENGGKIDDDDDLDCYSIASEYIGPDVSYELPRIQPLAVDIKPSSSFSDSRTSLPTKAGNQCLVACDAKYCSNCLLRAMASMPQQPQPQPVTCLGEAIDESKLSSFLGNQRLLSRLLTPLEVEQIMEAQKQRAAKQLRPEQVVVNGYPLKPEEMVALLGCHFPPRKLKPGRYWYDKHTGLWGKEGEKPDSFVSSDLIFTGKLSPSASNGNTDVYMNDREITKLEHRVLKMANVRCPRDTHFWVYDDGRYEEEGQNNIKGNIWEKAGVRLLCNLVGLPVPHGQPQREKDEPNISTTVPSYIEPKKLVLIGLESSGTSTIFKEAVEMLSNGYEPSEHDEGVTQWNDLGFIEFSDHSMSETFIDDLHAQSPPFSRYQLIRVNACKGTNKDCRCVNMLEDVRVVVFCVALSDYDQMWLSPDNMGSRSLHQNKMIQIKQLFESMVKHPCFKDSLFVLVLNKYNLFEEKLKQTPLSACEWFADFSPVGSSTENDNLAHKAYYYVAVKFKDLYASLTTKKLYVCQAEANDRDAVDKAFKYIGEVVKWDEEKEETLYHNYESDYFSESDENDSCSTTA</sequence>
<gene>
    <name evidence="5" type="ORF">QVD17_01657</name>
</gene>
<dbReference type="PANTHER" id="PTHR36486">
    <property type="entry name" value="OS01G0977800 PROTEIN"/>
    <property type="match status" value="1"/>
</dbReference>
<evidence type="ECO:0000256" key="1">
    <source>
        <dbReference type="ARBA" id="ARBA00022741"/>
    </source>
</evidence>
<dbReference type="EMBL" id="JAUHHV010000001">
    <property type="protein sequence ID" value="KAK1435885.1"/>
    <property type="molecule type" value="Genomic_DNA"/>
</dbReference>
<protein>
    <submittedName>
        <fullName evidence="5">Uncharacterized protein</fullName>
    </submittedName>
</protein>
<keyword evidence="6" id="KW-1185">Reference proteome</keyword>
<evidence type="ECO:0000256" key="4">
    <source>
        <dbReference type="PIRSR" id="PIRSR601019-1"/>
    </source>
</evidence>
<comment type="caution">
    <text evidence="5">The sequence shown here is derived from an EMBL/GenBank/DDBJ whole genome shotgun (WGS) entry which is preliminary data.</text>
</comment>
<dbReference type="GO" id="GO:0031683">
    <property type="term" value="F:G-protein beta/gamma-subunit complex binding"/>
    <property type="evidence" value="ECO:0007669"/>
    <property type="project" value="InterPro"/>
</dbReference>
<evidence type="ECO:0000313" key="6">
    <source>
        <dbReference type="Proteomes" id="UP001229421"/>
    </source>
</evidence>
<keyword evidence="2 4" id="KW-0342">GTP-binding</keyword>
<dbReference type="InterPro" id="IPR001019">
    <property type="entry name" value="Gprotein_alpha_su"/>
</dbReference>
<dbReference type="InterPro" id="IPR053057">
    <property type="entry name" value="XLG_GTP-binding"/>
</dbReference>
<dbReference type="Gene3D" id="3.40.50.300">
    <property type="entry name" value="P-loop containing nucleotide triphosphate hydrolases"/>
    <property type="match status" value="1"/>
</dbReference>
<dbReference type="SUPFAM" id="SSF52540">
    <property type="entry name" value="P-loop containing nucleoside triphosphate hydrolases"/>
    <property type="match status" value="1"/>
</dbReference>
<dbReference type="AlphaFoldDB" id="A0AAD8P1P5"/>
<dbReference type="Pfam" id="PF00503">
    <property type="entry name" value="G-alpha"/>
    <property type="match status" value="1"/>
</dbReference>
<proteinExistence type="predicted"/>
<dbReference type="GO" id="GO:0005525">
    <property type="term" value="F:GTP binding"/>
    <property type="evidence" value="ECO:0007669"/>
    <property type="project" value="UniProtKB-KW"/>
</dbReference>
<name>A0AAD8P1P5_TARER</name>
<dbReference type="InterPro" id="IPR027417">
    <property type="entry name" value="P-loop_NTPase"/>
</dbReference>
<evidence type="ECO:0000313" key="5">
    <source>
        <dbReference type="EMBL" id="KAK1435885.1"/>
    </source>
</evidence>
<dbReference type="PROSITE" id="PS51882">
    <property type="entry name" value="G_ALPHA"/>
    <property type="match status" value="1"/>
</dbReference>
<feature type="binding site" evidence="4">
    <location>
        <position position="522"/>
    </location>
    <ligand>
        <name>GTP</name>
        <dbReference type="ChEBI" id="CHEBI:37565"/>
    </ligand>
</feature>
<dbReference type="PANTHER" id="PTHR36486:SF4">
    <property type="entry name" value="PH DOMAIN-CONTAINING PROTEIN"/>
    <property type="match status" value="1"/>
</dbReference>